<feature type="transmembrane region" description="Helical" evidence="1">
    <location>
        <begin position="169"/>
        <end position="188"/>
    </location>
</feature>
<dbReference type="AlphaFoldDB" id="X6LN99"/>
<accession>X6LN99</accession>
<evidence type="ECO:0000256" key="1">
    <source>
        <dbReference type="SAM" id="Phobius"/>
    </source>
</evidence>
<gene>
    <name evidence="2" type="ORF">RFI_34567</name>
</gene>
<sequence length="189" mass="21575">MLNGQHSSNILTGNVIENIVMTTAHNNSNSNSNSNSNENEQVQMQIPLNKKETVDSTKNANHVTATSHLQQRKWNGNCMKLNVKRQNLAYRNQLAQQSAKTVPNQLKREFGLQHKLRHLQQQDNSLEEIRIQEVAAYIQLQNAYNILEAIIKENLNRAFTPSSGDDLCFIISFIFIFIYFISFVVCLAI</sequence>
<keyword evidence="3" id="KW-1185">Reference proteome</keyword>
<keyword evidence="1" id="KW-1133">Transmembrane helix</keyword>
<protein>
    <submittedName>
        <fullName evidence="2">Bromodomain-containing protein</fullName>
    </submittedName>
</protein>
<name>X6LN99_RETFI</name>
<dbReference type="Proteomes" id="UP000023152">
    <property type="component" value="Unassembled WGS sequence"/>
</dbReference>
<reference evidence="2 3" key="1">
    <citation type="journal article" date="2013" name="Curr. Biol.">
        <title>The Genome of the Foraminiferan Reticulomyxa filosa.</title>
        <authorList>
            <person name="Glockner G."/>
            <person name="Hulsmann N."/>
            <person name="Schleicher M."/>
            <person name="Noegel A.A."/>
            <person name="Eichinger L."/>
            <person name="Gallinger C."/>
            <person name="Pawlowski J."/>
            <person name="Sierra R."/>
            <person name="Euteneuer U."/>
            <person name="Pillet L."/>
            <person name="Moustafa A."/>
            <person name="Platzer M."/>
            <person name="Groth M."/>
            <person name="Szafranski K."/>
            <person name="Schliwa M."/>
        </authorList>
    </citation>
    <scope>NUCLEOTIDE SEQUENCE [LARGE SCALE GENOMIC DNA]</scope>
</reference>
<keyword evidence="1" id="KW-0472">Membrane</keyword>
<evidence type="ECO:0000313" key="2">
    <source>
        <dbReference type="EMBL" id="ETO02846.1"/>
    </source>
</evidence>
<comment type="caution">
    <text evidence="2">The sequence shown here is derived from an EMBL/GenBank/DDBJ whole genome shotgun (WGS) entry which is preliminary data.</text>
</comment>
<dbReference type="EMBL" id="ASPP01034771">
    <property type="protein sequence ID" value="ETO02846.1"/>
    <property type="molecule type" value="Genomic_DNA"/>
</dbReference>
<evidence type="ECO:0000313" key="3">
    <source>
        <dbReference type="Proteomes" id="UP000023152"/>
    </source>
</evidence>
<organism evidence="2 3">
    <name type="scientific">Reticulomyxa filosa</name>
    <dbReference type="NCBI Taxonomy" id="46433"/>
    <lineage>
        <taxon>Eukaryota</taxon>
        <taxon>Sar</taxon>
        <taxon>Rhizaria</taxon>
        <taxon>Retaria</taxon>
        <taxon>Foraminifera</taxon>
        <taxon>Monothalamids</taxon>
        <taxon>Reticulomyxidae</taxon>
        <taxon>Reticulomyxa</taxon>
    </lineage>
</organism>
<proteinExistence type="predicted"/>
<keyword evidence="1" id="KW-0812">Transmembrane</keyword>